<feature type="domain" description="Methyl-accepting transducer" evidence="12">
    <location>
        <begin position="374"/>
        <end position="610"/>
    </location>
</feature>
<dbReference type="CDD" id="cd06225">
    <property type="entry name" value="HAMP"/>
    <property type="match status" value="1"/>
</dbReference>
<dbReference type="Gene3D" id="1.10.287.950">
    <property type="entry name" value="Methyl-accepting chemotaxis protein"/>
    <property type="match status" value="1"/>
</dbReference>
<dbReference type="InterPro" id="IPR032255">
    <property type="entry name" value="HBM"/>
</dbReference>
<evidence type="ECO:0000256" key="5">
    <source>
        <dbReference type="ARBA" id="ARBA00022692"/>
    </source>
</evidence>
<evidence type="ECO:0000256" key="1">
    <source>
        <dbReference type="ARBA" id="ARBA00004651"/>
    </source>
</evidence>
<dbReference type="PROSITE" id="PS50111">
    <property type="entry name" value="CHEMOTAXIS_TRANSDUC_2"/>
    <property type="match status" value="1"/>
</dbReference>
<dbReference type="InterPro" id="IPR004089">
    <property type="entry name" value="MCPsignal_dom"/>
</dbReference>
<dbReference type="AlphaFoldDB" id="A0A7Y7WY18"/>
<dbReference type="PROSITE" id="PS50885">
    <property type="entry name" value="HAMP"/>
    <property type="match status" value="1"/>
</dbReference>
<dbReference type="GO" id="GO:0006935">
    <property type="term" value="P:chemotaxis"/>
    <property type="evidence" value="ECO:0007669"/>
    <property type="project" value="UniProtKB-KW"/>
</dbReference>
<keyword evidence="7 11" id="KW-0472">Membrane</keyword>
<dbReference type="SMART" id="SM00304">
    <property type="entry name" value="HAMP"/>
    <property type="match status" value="2"/>
</dbReference>
<evidence type="ECO:0000313" key="16">
    <source>
        <dbReference type="Proteomes" id="UP000522864"/>
    </source>
</evidence>
<dbReference type="Gene3D" id="1.20.1440.210">
    <property type="match status" value="2"/>
</dbReference>
<evidence type="ECO:0000259" key="14">
    <source>
        <dbReference type="PROSITE" id="PS51753"/>
    </source>
</evidence>
<evidence type="ECO:0000256" key="3">
    <source>
        <dbReference type="ARBA" id="ARBA00022481"/>
    </source>
</evidence>
<feature type="domain" description="HBM" evidence="14">
    <location>
        <begin position="45"/>
        <end position="290"/>
    </location>
</feature>
<dbReference type="PANTHER" id="PTHR32089">
    <property type="entry name" value="METHYL-ACCEPTING CHEMOTAXIS PROTEIN MCPB"/>
    <property type="match status" value="1"/>
</dbReference>
<proteinExistence type="inferred from homology"/>
<gene>
    <name evidence="15" type="ORF">HX830_27495</name>
</gene>
<dbReference type="Proteomes" id="UP000522864">
    <property type="component" value="Unassembled WGS sequence"/>
</dbReference>
<dbReference type="PROSITE" id="PS51753">
    <property type="entry name" value="HBM"/>
    <property type="match status" value="1"/>
</dbReference>
<evidence type="ECO:0000259" key="13">
    <source>
        <dbReference type="PROSITE" id="PS50885"/>
    </source>
</evidence>
<dbReference type="GO" id="GO:0005886">
    <property type="term" value="C:plasma membrane"/>
    <property type="evidence" value="ECO:0007669"/>
    <property type="project" value="UniProtKB-SubCell"/>
</dbReference>
<reference evidence="15 16" key="1">
    <citation type="submission" date="2020-04" db="EMBL/GenBank/DDBJ databases">
        <title>Molecular characterization of pseudomonads from Agaricus bisporus reveal novel blotch 2 pathogens in Western Europe.</title>
        <authorList>
            <person name="Taparia T."/>
            <person name="Krijger M."/>
            <person name="Haynes E."/>
            <person name="Elpinstone J.G."/>
            <person name="Noble R."/>
            <person name="Van Der Wolf J."/>
        </authorList>
    </citation>
    <scope>NUCLEOTIDE SEQUENCE [LARGE SCALE GENOMIC DNA]</scope>
    <source>
        <strain evidence="15 16">G9001</strain>
    </source>
</reference>
<accession>A0A7Y7WY18</accession>
<dbReference type="SMART" id="SM00283">
    <property type="entry name" value="MA"/>
    <property type="match status" value="1"/>
</dbReference>
<sequence length="646" mass="69891">MFRRLSQALSNISVNAKLALGFGLLLLMTLLIALTGWHSTANMIERSNKISAIGTLSSLTNDLRAKRLRYLADRNEQNSAAVSLVLDRIQEHQRSLSGALSIPADLQLIEEQGRIVEDYRTHFNTLEQTFKEREASLAKLVQSATQITDALNEATQDLVNAPAVEGQDEHLRLSQFQATSLLAVHIQQARIVVYGFIYSNDPSKEQGALASIDQITSELLKVRAAAPQQQGILTQAEHVLQQYRQDVQNYAAQVHTSLETLDQMAALGVSLEDLSQKLIDNQSQTRDSEAGSARQLLTISTLLALALGILAAWFITGQIVHPLLETLKVAERIAGGDLSHDIKTARRDELGQLQRSMQYMTVSLRKLIEGISLGVTQIASAAEELSAVTEQTSANVNSQRVETDQVATAMNEMAATVQEVARNTEEASNAAAAADTEARAGEKVVGEAIDQIELLAIEVGNSTEAMNLLELESEKIGGVLDVIKAVAEQTNLLALNAAIEAARAGEAGRGFAVVADEVRSLAQRTQKSTEEIEGLIAGLQSGTQKVSAVMESSRVLTDNSVALTRRAVTSLESITRTVSTIQSMNQQISSSAEEQSAVAEEIHRSLLNVRDISEQTASASEETAASSVELARLGHELQEMVSQFRI</sequence>
<comment type="caution">
    <text evidence="15">The sequence shown here is derived from an EMBL/GenBank/DDBJ whole genome shotgun (WGS) entry which is preliminary data.</text>
</comment>
<keyword evidence="3" id="KW-0488">Methylation</keyword>
<name>A0A7Y7WY18_9PSED</name>
<evidence type="ECO:0000256" key="4">
    <source>
        <dbReference type="ARBA" id="ARBA00022500"/>
    </source>
</evidence>
<keyword evidence="4" id="KW-0145">Chemotaxis</keyword>
<dbReference type="EMBL" id="JACAQA010000031">
    <property type="protein sequence ID" value="NWB88617.1"/>
    <property type="molecule type" value="Genomic_DNA"/>
</dbReference>
<feature type="transmembrane region" description="Helical" evidence="11">
    <location>
        <begin position="20"/>
        <end position="37"/>
    </location>
</feature>
<evidence type="ECO:0000256" key="7">
    <source>
        <dbReference type="ARBA" id="ARBA00023136"/>
    </source>
</evidence>
<evidence type="ECO:0000313" key="15">
    <source>
        <dbReference type="EMBL" id="NWB88617.1"/>
    </source>
</evidence>
<dbReference type="CDD" id="cd11386">
    <property type="entry name" value="MCP_signal"/>
    <property type="match status" value="1"/>
</dbReference>
<evidence type="ECO:0000256" key="6">
    <source>
        <dbReference type="ARBA" id="ARBA00022989"/>
    </source>
</evidence>
<organism evidence="15 16">
    <name type="scientific">Pseudomonas gingeri</name>
    <dbReference type="NCBI Taxonomy" id="117681"/>
    <lineage>
        <taxon>Bacteria</taxon>
        <taxon>Pseudomonadati</taxon>
        <taxon>Pseudomonadota</taxon>
        <taxon>Gammaproteobacteria</taxon>
        <taxon>Pseudomonadales</taxon>
        <taxon>Pseudomonadaceae</taxon>
        <taxon>Pseudomonas</taxon>
    </lineage>
</organism>
<dbReference type="InterPro" id="IPR003660">
    <property type="entry name" value="HAMP_dom"/>
</dbReference>
<evidence type="ECO:0000256" key="9">
    <source>
        <dbReference type="ARBA" id="ARBA00029447"/>
    </source>
</evidence>
<evidence type="ECO:0000256" key="8">
    <source>
        <dbReference type="ARBA" id="ARBA00023224"/>
    </source>
</evidence>
<evidence type="ECO:0000256" key="10">
    <source>
        <dbReference type="PROSITE-ProRule" id="PRU00284"/>
    </source>
</evidence>
<protein>
    <submittedName>
        <fullName evidence="15">Methyl-accepting chemotaxis protein</fullName>
    </submittedName>
</protein>
<dbReference type="SMART" id="SM01358">
    <property type="entry name" value="HBM"/>
    <property type="match status" value="1"/>
</dbReference>
<evidence type="ECO:0000259" key="12">
    <source>
        <dbReference type="PROSITE" id="PS50111"/>
    </source>
</evidence>
<keyword evidence="5 11" id="KW-0812">Transmembrane</keyword>
<keyword evidence="8 10" id="KW-0807">Transducer</keyword>
<dbReference type="SUPFAM" id="SSF58104">
    <property type="entry name" value="Methyl-accepting chemotaxis protein (MCP) signaling domain"/>
    <property type="match status" value="1"/>
</dbReference>
<dbReference type="Pfam" id="PF16591">
    <property type="entry name" value="HBM"/>
    <property type="match status" value="1"/>
</dbReference>
<dbReference type="PANTHER" id="PTHR32089:SF120">
    <property type="entry name" value="METHYL-ACCEPTING CHEMOTAXIS PROTEIN TLPQ"/>
    <property type="match status" value="1"/>
</dbReference>
<evidence type="ECO:0000256" key="11">
    <source>
        <dbReference type="SAM" id="Phobius"/>
    </source>
</evidence>
<dbReference type="Pfam" id="PF00672">
    <property type="entry name" value="HAMP"/>
    <property type="match status" value="1"/>
</dbReference>
<keyword evidence="2" id="KW-1003">Cell membrane</keyword>
<comment type="subcellular location">
    <subcellularLocation>
        <location evidence="1">Cell membrane</location>
        <topology evidence="1">Multi-pass membrane protein</topology>
    </subcellularLocation>
</comment>
<feature type="domain" description="HAMP" evidence="13">
    <location>
        <begin position="317"/>
        <end position="369"/>
    </location>
</feature>
<comment type="similarity">
    <text evidence="9">Belongs to the methyl-accepting chemotaxis (MCP) protein family.</text>
</comment>
<keyword evidence="6 11" id="KW-1133">Transmembrane helix</keyword>
<dbReference type="Pfam" id="PF00015">
    <property type="entry name" value="MCPsignal"/>
    <property type="match status" value="1"/>
</dbReference>
<dbReference type="GO" id="GO:0007165">
    <property type="term" value="P:signal transduction"/>
    <property type="evidence" value="ECO:0007669"/>
    <property type="project" value="UniProtKB-KW"/>
</dbReference>
<evidence type="ECO:0000256" key="2">
    <source>
        <dbReference type="ARBA" id="ARBA00022475"/>
    </source>
</evidence>
<dbReference type="FunFam" id="1.10.287.950:FF:000001">
    <property type="entry name" value="Methyl-accepting chemotaxis sensory transducer"/>
    <property type="match status" value="1"/>
</dbReference>